<feature type="signal peptide" evidence="1">
    <location>
        <begin position="1"/>
        <end position="30"/>
    </location>
</feature>
<evidence type="ECO:0000313" key="3">
    <source>
        <dbReference type="Proteomes" id="UP000823405"/>
    </source>
</evidence>
<proteinExistence type="predicted"/>
<sequence length="121" mass="12455">MTVSKINRVFTLAATAVLAVIILSASSTDAAPFPPSAVDGALAKVGETGGSIAGKALPQNVVASALNGHDDMMGVEEEHYPVYDEFGNIIWYTMGKEGTRILPEALVIPGAEAARDAAGLN</sequence>
<protein>
    <submittedName>
        <fullName evidence="2">Uncharacterized protein</fullName>
    </submittedName>
</protein>
<reference evidence="2" key="1">
    <citation type="journal article" date="2020" name="Fungal Divers.">
        <title>Resolving the Mortierellaceae phylogeny through synthesis of multi-gene phylogenetics and phylogenomics.</title>
        <authorList>
            <person name="Vandepol N."/>
            <person name="Liber J."/>
            <person name="Desiro A."/>
            <person name="Na H."/>
            <person name="Kennedy M."/>
            <person name="Barry K."/>
            <person name="Grigoriev I.V."/>
            <person name="Miller A.N."/>
            <person name="O'Donnell K."/>
            <person name="Stajich J.E."/>
            <person name="Bonito G."/>
        </authorList>
    </citation>
    <scope>NUCLEOTIDE SEQUENCE</scope>
    <source>
        <strain evidence="2">NVP60</strain>
    </source>
</reference>
<evidence type="ECO:0000313" key="2">
    <source>
        <dbReference type="EMBL" id="KAG0306113.1"/>
    </source>
</evidence>
<dbReference type="EMBL" id="JAAAIN010001167">
    <property type="protein sequence ID" value="KAG0306113.1"/>
    <property type="molecule type" value="Genomic_DNA"/>
</dbReference>
<dbReference type="AlphaFoldDB" id="A0A9P6R035"/>
<evidence type="ECO:0000256" key="1">
    <source>
        <dbReference type="SAM" id="SignalP"/>
    </source>
</evidence>
<gene>
    <name evidence="2" type="ORF">BGZ97_000866</name>
</gene>
<organism evidence="2 3">
    <name type="scientific">Linnemannia gamsii</name>
    <dbReference type="NCBI Taxonomy" id="64522"/>
    <lineage>
        <taxon>Eukaryota</taxon>
        <taxon>Fungi</taxon>
        <taxon>Fungi incertae sedis</taxon>
        <taxon>Mucoromycota</taxon>
        <taxon>Mortierellomycotina</taxon>
        <taxon>Mortierellomycetes</taxon>
        <taxon>Mortierellales</taxon>
        <taxon>Mortierellaceae</taxon>
        <taxon>Linnemannia</taxon>
    </lineage>
</organism>
<dbReference type="Proteomes" id="UP000823405">
    <property type="component" value="Unassembled WGS sequence"/>
</dbReference>
<feature type="chain" id="PRO_5040508741" evidence="1">
    <location>
        <begin position="31"/>
        <end position="121"/>
    </location>
</feature>
<name>A0A9P6R035_9FUNG</name>
<comment type="caution">
    <text evidence="2">The sequence shown here is derived from an EMBL/GenBank/DDBJ whole genome shotgun (WGS) entry which is preliminary data.</text>
</comment>
<accession>A0A9P6R035</accession>
<keyword evidence="1" id="KW-0732">Signal</keyword>
<keyword evidence="3" id="KW-1185">Reference proteome</keyword>